<accession>A0A0C3NM22</accession>
<dbReference type="EMBL" id="KN831984">
    <property type="protein sequence ID" value="KIO01970.1"/>
    <property type="molecule type" value="Genomic_DNA"/>
</dbReference>
<reference evidence="2" key="2">
    <citation type="submission" date="2015-01" db="EMBL/GenBank/DDBJ databases">
        <title>Evolutionary Origins and Diversification of the Mycorrhizal Mutualists.</title>
        <authorList>
            <consortium name="DOE Joint Genome Institute"/>
            <consortium name="Mycorrhizal Genomics Consortium"/>
            <person name="Kohler A."/>
            <person name="Kuo A."/>
            <person name="Nagy L.G."/>
            <person name="Floudas D."/>
            <person name="Copeland A."/>
            <person name="Barry K.W."/>
            <person name="Cichocki N."/>
            <person name="Veneault-Fourrey C."/>
            <person name="LaButti K."/>
            <person name="Lindquist E.A."/>
            <person name="Lipzen A."/>
            <person name="Lundell T."/>
            <person name="Morin E."/>
            <person name="Murat C."/>
            <person name="Riley R."/>
            <person name="Ohm R."/>
            <person name="Sun H."/>
            <person name="Tunlid A."/>
            <person name="Henrissat B."/>
            <person name="Grigoriev I.V."/>
            <person name="Hibbett D.S."/>
            <person name="Martin F."/>
        </authorList>
    </citation>
    <scope>NUCLEOTIDE SEQUENCE [LARGE SCALE GENOMIC DNA]</scope>
    <source>
        <strain evidence="2">Marx 270</strain>
    </source>
</reference>
<organism evidence="1 2">
    <name type="scientific">Pisolithus tinctorius Marx 270</name>
    <dbReference type="NCBI Taxonomy" id="870435"/>
    <lineage>
        <taxon>Eukaryota</taxon>
        <taxon>Fungi</taxon>
        <taxon>Dikarya</taxon>
        <taxon>Basidiomycota</taxon>
        <taxon>Agaricomycotina</taxon>
        <taxon>Agaricomycetes</taxon>
        <taxon>Agaricomycetidae</taxon>
        <taxon>Boletales</taxon>
        <taxon>Sclerodermatineae</taxon>
        <taxon>Pisolithaceae</taxon>
        <taxon>Pisolithus</taxon>
    </lineage>
</organism>
<dbReference type="OrthoDB" id="2637691at2759"/>
<evidence type="ECO:0000313" key="2">
    <source>
        <dbReference type="Proteomes" id="UP000054217"/>
    </source>
</evidence>
<gene>
    <name evidence="1" type="ORF">M404DRAFT_28194</name>
</gene>
<name>A0A0C3NM22_PISTI</name>
<dbReference type="Proteomes" id="UP000054217">
    <property type="component" value="Unassembled WGS sequence"/>
</dbReference>
<proteinExistence type="predicted"/>
<dbReference type="InParanoid" id="A0A0C3NM22"/>
<dbReference type="AlphaFoldDB" id="A0A0C3NM22"/>
<protein>
    <submittedName>
        <fullName evidence="1">Uncharacterized protein</fullName>
    </submittedName>
</protein>
<sequence>MSPSQVPRPVHVLSPDLVGVLEDRVGATMLAVIKKNKHTHCFSESPAFAAFHSAICNFGREDNVDISDDILLDTFCTTIPLTTYNSYEPFVAKILSETCQEDDVRDMFSPGLPYHIAVASSTSSPKPKFFCQYLHEGSMRYGGGNGGEIFWTFSLHYHQLVKIQNRNGDIIRTIPAAMGSSEMVRLRNGLKVENDHLNIMLAAGEWATSPVAVGFIRDMVETIFMVFTMSAVDMIRYMEEEWETLVAFIETVISLPVGDCQVCKLFVANDHSGL</sequence>
<dbReference type="HOGENOM" id="CLU_088661_0_0_1"/>
<evidence type="ECO:0000313" key="1">
    <source>
        <dbReference type="EMBL" id="KIO01970.1"/>
    </source>
</evidence>
<keyword evidence="2" id="KW-1185">Reference proteome</keyword>
<reference evidence="1 2" key="1">
    <citation type="submission" date="2014-04" db="EMBL/GenBank/DDBJ databases">
        <authorList>
            <consortium name="DOE Joint Genome Institute"/>
            <person name="Kuo A."/>
            <person name="Kohler A."/>
            <person name="Costa M.D."/>
            <person name="Nagy L.G."/>
            <person name="Floudas D."/>
            <person name="Copeland A."/>
            <person name="Barry K.W."/>
            <person name="Cichocki N."/>
            <person name="Veneault-Fourrey C."/>
            <person name="LaButti K."/>
            <person name="Lindquist E.A."/>
            <person name="Lipzen A."/>
            <person name="Lundell T."/>
            <person name="Morin E."/>
            <person name="Murat C."/>
            <person name="Sun H."/>
            <person name="Tunlid A."/>
            <person name="Henrissat B."/>
            <person name="Grigoriev I.V."/>
            <person name="Hibbett D.S."/>
            <person name="Martin F."/>
            <person name="Nordberg H.P."/>
            <person name="Cantor M.N."/>
            <person name="Hua S.X."/>
        </authorList>
    </citation>
    <scope>NUCLEOTIDE SEQUENCE [LARGE SCALE GENOMIC DNA]</scope>
    <source>
        <strain evidence="1 2">Marx 270</strain>
    </source>
</reference>